<dbReference type="Gene3D" id="3.30.1330.70">
    <property type="entry name" value="Holliday junction resolvase RusA"/>
    <property type="match status" value="1"/>
</dbReference>
<name>A0ABV1Z011_9HYPH</name>
<gene>
    <name evidence="1" type="ORF">NKI36_14975</name>
</gene>
<evidence type="ECO:0000313" key="2">
    <source>
        <dbReference type="Proteomes" id="UP001433071"/>
    </source>
</evidence>
<sequence length="435" mass="49386">MASQIEELMRRGTNRARDERLAVARYRKRARRGVSVLVHDIEPQSKRMRDADRDRFKTAVSEQMATFSRAPFNGPVALKIDLATTSRTAPQAHTIAKNLLDLLGKRRAGVPGMRRHLLYKNDAQIQALSVSCRHGEDYPMIHVAGRPLSALLDDMELAAEAIRVDEMENYGDVYRWDQEEEAMEDLRNLIRDERGQRERLGDDFYDAYFKMLRWSAQRALLGCSGIDIPVLGWMYGRPEGSTPILPPDQWALLIGRSKLRLQLGDLPITPGSSGAFKRRVEEEIAAFKQRWDWVISPLVIAVALQVVVRPSAATPAAVLHDLDNIVRDYLLPRIIPSFGTVTDHRWTIDFDELRRRDPVLADRWGPNPTPPPGTKQGVTRYEAWRLPPVEGEPGFVSVALVADMDGRGDTFDRIDECSRKWADAQSSTSGKRQRW</sequence>
<dbReference type="RefSeq" id="WP_352558510.1">
    <property type="nucleotide sequence ID" value="NZ_JAMYQB010000011.1"/>
</dbReference>
<organism evidence="1 2">
    <name type="scientific">Mesorhizobium caraganae</name>
    <dbReference type="NCBI Taxonomy" id="483206"/>
    <lineage>
        <taxon>Bacteria</taxon>
        <taxon>Pseudomonadati</taxon>
        <taxon>Pseudomonadota</taxon>
        <taxon>Alphaproteobacteria</taxon>
        <taxon>Hyphomicrobiales</taxon>
        <taxon>Phyllobacteriaceae</taxon>
        <taxon>Mesorhizobium</taxon>
    </lineage>
</organism>
<accession>A0ABV1Z011</accession>
<reference evidence="1 2" key="1">
    <citation type="journal article" date="2024" name="Proc. Natl. Acad. Sci. U.S.A.">
        <title>The evolutionary genomics of adaptation to stress in wild rhizobium bacteria.</title>
        <authorList>
            <person name="Kehlet-Delgado H."/>
            <person name="Montoya A.P."/>
            <person name="Jensen K.T."/>
            <person name="Wendlandt C.E."/>
            <person name="Dexheimer C."/>
            <person name="Roberts M."/>
            <person name="Torres Martinez L."/>
            <person name="Friesen M.L."/>
            <person name="Griffitts J.S."/>
            <person name="Porter S.S."/>
        </authorList>
    </citation>
    <scope>NUCLEOTIDE SEQUENCE [LARGE SCALE GENOMIC DNA]</scope>
    <source>
        <strain evidence="1 2">M0641</strain>
    </source>
</reference>
<protein>
    <submittedName>
        <fullName evidence="1">Uncharacterized protein</fullName>
    </submittedName>
</protein>
<dbReference type="InterPro" id="IPR036614">
    <property type="entry name" value="RusA-like_sf"/>
</dbReference>
<keyword evidence="2" id="KW-1185">Reference proteome</keyword>
<dbReference type="Proteomes" id="UP001433071">
    <property type="component" value="Unassembled WGS sequence"/>
</dbReference>
<comment type="caution">
    <text evidence="1">The sequence shown here is derived from an EMBL/GenBank/DDBJ whole genome shotgun (WGS) entry which is preliminary data.</text>
</comment>
<proteinExistence type="predicted"/>
<evidence type="ECO:0000313" key="1">
    <source>
        <dbReference type="EMBL" id="MER9405342.1"/>
    </source>
</evidence>
<dbReference type="EMBL" id="JAMYQB010000011">
    <property type="protein sequence ID" value="MER9405342.1"/>
    <property type="molecule type" value="Genomic_DNA"/>
</dbReference>